<dbReference type="PIRSF" id="PIRSF020269">
    <property type="entry name" value="DUF1121"/>
    <property type="match status" value="1"/>
</dbReference>
<dbReference type="Proteomes" id="UP000095743">
    <property type="component" value="Chromosome"/>
</dbReference>
<dbReference type="KEGG" id="gfe:Gferi_03095"/>
<sequence>MNRESIEQTLKSFRQNRMDAVYFDTADEAKDYILKSVAKEQCVGIGGSITIQNMNLHHDLMEQGNEVVWHWLETTPEGKKAALEKAGKADLYLTSANAITLTGEIINVDGVGNRVATMIYGPKKVMIVCGINKICNDMVDALDRLRKQAAPPNAKRLNLKTPCSVTGECIDCNSPQRICNVTTIIHKKPMQTEMEVVLIGESLGY</sequence>
<feature type="domain" description="LUD" evidence="1">
    <location>
        <begin position="6"/>
        <end position="199"/>
    </location>
</feature>
<name>A0A1D8GCP1_9FIRM</name>
<evidence type="ECO:0000313" key="3">
    <source>
        <dbReference type="Proteomes" id="UP000095743"/>
    </source>
</evidence>
<dbReference type="AlphaFoldDB" id="A0A1D8GCP1"/>
<proteinExistence type="predicted"/>
<dbReference type="SUPFAM" id="SSF100950">
    <property type="entry name" value="NagB/RpiA/CoA transferase-like"/>
    <property type="match status" value="1"/>
</dbReference>
<dbReference type="PANTHER" id="PTHR36179">
    <property type="entry name" value="LUD_DOM DOMAIN-CONTAINING PROTEIN"/>
    <property type="match status" value="1"/>
</dbReference>
<dbReference type="RefSeq" id="WP_069974247.1">
    <property type="nucleotide sequence ID" value="NZ_CP017269.1"/>
</dbReference>
<accession>A0A1D8GCP1</accession>
<dbReference type="Gene3D" id="3.40.50.10420">
    <property type="entry name" value="NagB/RpiA/CoA transferase-like"/>
    <property type="match status" value="1"/>
</dbReference>
<dbReference type="InterPro" id="IPR024185">
    <property type="entry name" value="FTHF_cligase-like_sf"/>
</dbReference>
<dbReference type="PANTHER" id="PTHR36179:SF2">
    <property type="entry name" value="LUD DOMAIN-CONTAINING PROTEIN"/>
    <property type="match status" value="1"/>
</dbReference>
<dbReference type="EMBL" id="CP017269">
    <property type="protein sequence ID" value="AOT68671.1"/>
    <property type="molecule type" value="Genomic_DNA"/>
</dbReference>
<reference evidence="2 3" key="1">
    <citation type="submission" date="2016-09" db="EMBL/GenBank/DDBJ databases">
        <title>Genomic analysis reveals versatility of anaerobic energy metabolism of Geosporobacter ferrireducens IRF9 of phylum Firmicutes.</title>
        <authorList>
            <person name="Kim S.-J."/>
        </authorList>
    </citation>
    <scope>NUCLEOTIDE SEQUENCE [LARGE SCALE GENOMIC DNA]</scope>
    <source>
        <strain evidence="2 3">IRF9</strain>
    </source>
</reference>
<dbReference type="InterPro" id="IPR003741">
    <property type="entry name" value="LUD_dom"/>
</dbReference>
<dbReference type="OrthoDB" id="9809147at2"/>
<evidence type="ECO:0000313" key="2">
    <source>
        <dbReference type="EMBL" id="AOT68671.1"/>
    </source>
</evidence>
<dbReference type="InterPro" id="IPR009501">
    <property type="entry name" value="UCP020269"/>
</dbReference>
<organism evidence="2 3">
    <name type="scientific">Geosporobacter ferrireducens</name>
    <dbReference type="NCBI Taxonomy" id="1424294"/>
    <lineage>
        <taxon>Bacteria</taxon>
        <taxon>Bacillati</taxon>
        <taxon>Bacillota</taxon>
        <taxon>Clostridia</taxon>
        <taxon>Peptostreptococcales</taxon>
        <taxon>Thermotaleaceae</taxon>
        <taxon>Geosporobacter</taxon>
    </lineage>
</organism>
<gene>
    <name evidence="2" type="ORF">Gferi_03095</name>
</gene>
<dbReference type="Pfam" id="PF02589">
    <property type="entry name" value="LUD_dom"/>
    <property type="match status" value="1"/>
</dbReference>
<dbReference type="STRING" id="1424294.Gferi_03095"/>
<dbReference type="InterPro" id="IPR037171">
    <property type="entry name" value="NagB/RpiA_transferase-like"/>
</dbReference>
<keyword evidence="3" id="KW-1185">Reference proteome</keyword>
<protein>
    <recommendedName>
        <fullName evidence="1">LUD domain-containing protein</fullName>
    </recommendedName>
</protein>
<evidence type="ECO:0000259" key="1">
    <source>
        <dbReference type="Pfam" id="PF02589"/>
    </source>
</evidence>